<dbReference type="SUPFAM" id="SSF46565">
    <property type="entry name" value="Chaperone J-domain"/>
    <property type="match status" value="1"/>
</dbReference>
<dbReference type="EMBL" id="KV453843">
    <property type="protein sequence ID" value="ODV88639.1"/>
    <property type="molecule type" value="Genomic_DNA"/>
</dbReference>
<keyword evidence="7" id="KW-0732">Signal</keyword>
<feature type="domain" description="J" evidence="8">
    <location>
        <begin position="16"/>
        <end position="81"/>
    </location>
</feature>
<keyword evidence="2" id="KW-0677">Repeat</keyword>
<dbReference type="GO" id="GO:0008270">
    <property type="term" value="F:zinc ion binding"/>
    <property type="evidence" value="ECO:0007669"/>
    <property type="project" value="UniProtKB-KW"/>
</dbReference>
<dbReference type="GO" id="GO:0030544">
    <property type="term" value="F:Hsp70 protein binding"/>
    <property type="evidence" value="ECO:0007669"/>
    <property type="project" value="InterPro"/>
</dbReference>
<keyword evidence="3 6" id="KW-0863">Zinc-finger</keyword>
<evidence type="ECO:0000256" key="3">
    <source>
        <dbReference type="ARBA" id="ARBA00022771"/>
    </source>
</evidence>
<dbReference type="Pfam" id="PF00684">
    <property type="entry name" value="DnaJ_CXXCXGXG"/>
    <property type="match status" value="1"/>
</dbReference>
<dbReference type="Pfam" id="PF00226">
    <property type="entry name" value="DnaJ"/>
    <property type="match status" value="1"/>
</dbReference>
<dbReference type="AlphaFoldDB" id="A0A1E4TA74"/>
<evidence type="ECO:0008006" key="12">
    <source>
        <dbReference type="Google" id="ProtNLM"/>
    </source>
</evidence>
<dbReference type="InterPro" id="IPR001623">
    <property type="entry name" value="DnaJ_domain"/>
</dbReference>
<dbReference type="GO" id="GO:0051082">
    <property type="term" value="F:unfolded protein binding"/>
    <property type="evidence" value="ECO:0007669"/>
    <property type="project" value="InterPro"/>
</dbReference>
<reference evidence="11" key="1">
    <citation type="submission" date="2016-02" db="EMBL/GenBank/DDBJ databases">
        <title>Comparative genomics of biotechnologically important yeasts.</title>
        <authorList>
            <consortium name="DOE Joint Genome Institute"/>
            <person name="Riley R."/>
            <person name="Haridas S."/>
            <person name="Wolfe K.H."/>
            <person name="Lopes M.R."/>
            <person name="Hittinger C.T."/>
            <person name="Goker M."/>
            <person name="Salamov A."/>
            <person name="Wisecaver J."/>
            <person name="Long T.M."/>
            <person name="Aerts A.L."/>
            <person name="Barry K."/>
            <person name="Choi C."/>
            <person name="Clum A."/>
            <person name="Coughlan A.Y."/>
            <person name="Deshpande S."/>
            <person name="Douglass A.P."/>
            <person name="Hanson S.J."/>
            <person name="Klenk H.-P."/>
            <person name="Labutti K."/>
            <person name="Lapidus A."/>
            <person name="Lindquist E."/>
            <person name="Lipzen A."/>
            <person name="Meier-Kolthoff J.P."/>
            <person name="Ohm R.A."/>
            <person name="Otillar R.P."/>
            <person name="Pangilinan J."/>
            <person name="Peng Y."/>
            <person name="Rokas A."/>
            <person name="Rosa C.A."/>
            <person name="Scheuner C."/>
            <person name="Sibirny A.A."/>
            <person name="Slot J.C."/>
            <person name="Stielow J.B."/>
            <person name="Sun H."/>
            <person name="Kurtzman C.P."/>
            <person name="Blackwell M."/>
            <person name="Jeffries T.W."/>
            <person name="Grigoriev I.V."/>
        </authorList>
    </citation>
    <scope>NUCLEOTIDE SEQUENCE [LARGE SCALE GENOMIC DNA]</scope>
    <source>
        <strain evidence="11">NRRL Y-17796</strain>
    </source>
</reference>
<keyword evidence="5" id="KW-0143">Chaperone</keyword>
<dbReference type="OrthoDB" id="550424at2759"/>
<dbReference type="InterPro" id="IPR036410">
    <property type="entry name" value="HSP_DnaJ_Cys-rich_dom_sf"/>
</dbReference>
<dbReference type="PANTHER" id="PTHR43888">
    <property type="entry name" value="DNAJ-LIKE-2, ISOFORM A-RELATED"/>
    <property type="match status" value="1"/>
</dbReference>
<gene>
    <name evidence="10" type="ORF">CANCADRAFT_3284</name>
</gene>
<dbReference type="CDD" id="cd10747">
    <property type="entry name" value="DnaJ_C"/>
    <property type="match status" value="1"/>
</dbReference>
<evidence type="ECO:0000256" key="7">
    <source>
        <dbReference type="SAM" id="SignalP"/>
    </source>
</evidence>
<evidence type="ECO:0000259" key="8">
    <source>
        <dbReference type="PROSITE" id="PS50076"/>
    </source>
</evidence>
<feature type="zinc finger region" description="CR-type" evidence="6">
    <location>
        <begin position="130"/>
        <end position="212"/>
    </location>
</feature>
<dbReference type="Gene3D" id="2.10.230.10">
    <property type="entry name" value="Heat shock protein DnaJ, cysteine-rich domain"/>
    <property type="match status" value="1"/>
</dbReference>
<accession>A0A1E4TA74</accession>
<dbReference type="PROSITE" id="PS00636">
    <property type="entry name" value="DNAJ_1"/>
    <property type="match status" value="1"/>
</dbReference>
<proteinExistence type="predicted"/>
<dbReference type="GO" id="GO:0006457">
    <property type="term" value="P:protein folding"/>
    <property type="evidence" value="ECO:0007669"/>
    <property type="project" value="InterPro"/>
</dbReference>
<dbReference type="Gene3D" id="1.10.287.110">
    <property type="entry name" value="DnaJ domain"/>
    <property type="match status" value="1"/>
</dbReference>
<evidence type="ECO:0000256" key="5">
    <source>
        <dbReference type="ARBA" id="ARBA00023186"/>
    </source>
</evidence>
<dbReference type="InterPro" id="IPR036869">
    <property type="entry name" value="J_dom_sf"/>
</dbReference>
<dbReference type="InterPro" id="IPR008971">
    <property type="entry name" value="HSP40/DnaJ_pept-bd"/>
</dbReference>
<evidence type="ECO:0000313" key="10">
    <source>
        <dbReference type="EMBL" id="ODV88639.1"/>
    </source>
</evidence>
<dbReference type="InterPro" id="IPR001305">
    <property type="entry name" value="HSP_DnaJ_Cys-rich_dom"/>
</dbReference>
<keyword evidence="4 6" id="KW-0862">Zinc</keyword>
<dbReference type="PROSITE" id="PS50076">
    <property type="entry name" value="DNAJ_2"/>
    <property type="match status" value="1"/>
</dbReference>
<evidence type="ECO:0000256" key="1">
    <source>
        <dbReference type="ARBA" id="ARBA00022723"/>
    </source>
</evidence>
<protein>
    <recommendedName>
        <fullName evidence="12">DnaJ-related protein SCJ1</fullName>
    </recommendedName>
</protein>
<dbReference type="PROSITE" id="PS51188">
    <property type="entry name" value="ZF_CR"/>
    <property type="match status" value="1"/>
</dbReference>
<dbReference type="Pfam" id="PF01556">
    <property type="entry name" value="DnaJ_C"/>
    <property type="match status" value="1"/>
</dbReference>
<dbReference type="CDD" id="cd10719">
    <property type="entry name" value="DnaJ_zf"/>
    <property type="match status" value="1"/>
</dbReference>
<evidence type="ECO:0000313" key="11">
    <source>
        <dbReference type="Proteomes" id="UP000095023"/>
    </source>
</evidence>
<dbReference type="SMART" id="SM00271">
    <property type="entry name" value="DnaJ"/>
    <property type="match status" value="1"/>
</dbReference>
<feature type="signal peptide" evidence="7">
    <location>
        <begin position="1"/>
        <end position="15"/>
    </location>
</feature>
<dbReference type="InterPro" id="IPR044713">
    <property type="entry name" value="DNJA1/2-like"/>
</dbReference>
<keyword evidence="1 6" id="KW-0479">Metal-binding</keyword>
<dbReference type="SUPFAM" id="SSF57938">
    <property type="entry name" value="DnaJ/Hsp40 cysteine-rich domain"/>
    <property type="match status" value="1"/>
</dbReference>
<dbReference type="Gene3D" id="2.60.260.20">
    <property type="entry name" value="Urease metallochaperone UreE, N-terminal domain"/>
    <property type="match status" value="2"/>
</dbReference>
<sequence>MQVLLILYLVGFVLANYYEVLGIAKDASEKDVKSAYRQLSKKYHPDKNPGDEEAEKKFIEIGEAYEVLSDAEKRKLYDMYGKEGLENQARGQPAGGDPFQAFFGHHGGGMRRGNDLEASLDITLEQFYSGDTIPFQLNLQRKCSKCSATGSADGTMKKCGTCGGHGVTVVKLQLGPNMYQTIRQPCQECGGTGQIIANKCKVCRGAKVVRENVHFEVTVEPGMDRDGIITLKGEADQSPDFHPGNLNVRLRESSRDNKGWRRQGSNLIRKEPISLKEALHGGWSRTIQTFGNDKITISKPKGEVTHFGEVEVFQKMGFSNRNGKGNAYVEYVIVMPHKWSHDEL</sequence>
<dbReference type="CDD" id="cd06257">
    <property type="entry name" value="DnaJ"/>
    <property type="match status" value="1"/>
</dbReference>
<feature type="domain" description="CR-type" evidence="9">
    <location>
        <begin position="130"/>
        <end position="212"/>
    </location>
</feature>
<evidence type="ECO:0000256" key="2">
    <source>
        <dbReference type="ARBA" id="ARBA00022737"/>
    </source>
</evidence>
<dbReference type="SUPFAM" id="SSF49493">
    <property type="entry name" value="HSP40/DnaJ peptide-binding domain"/>
    <property type="match status" value="2"/>
</dbReference>
<dbReference type="Proteomes" id="UP000095023">
    <property type="component" value="Unassembled WGS sequence"/>
</dbReference>
<evidence type="ECO:0000259" key="9">
    <source>
        <dbReference type="PROSITE" id="PS51188"/>
    </source>
</evidence>
<evidence type="ECO:0000256" key="6">
    <source>
        <dbReference type="PROSITE-ProRule" id="PRU00546"/>
    </source>
</evidence>
<keyword evidence="11" id="KW-1185">Reference proteome</keyword>
<dbReference type="PRINTS" id="PR00625">
    <property type="entry name" value="JDOMAIN"/>
</dbReference>
<dbReference type="InterPro" id="IPR002939">
    <property type="entry name" value="DnaJ_C"/>
</dbReference>
<dbReference type="InterPro" id="IPR018253">
    <property type="entry name" value="DnaJ_domain_CS"/>
</dbReference>
<organism evidence="10 11">
    <name type="scientific">Tortispora caseinolytica NRRL Y-17796</name>
    <dbReference type="NCBI Taxonomy" id="767744"/>
    <lineage>
        <taxon>Eukaryota</taxon>
        <taxon>Fungi</taxon>
        <taxon>Dikarya</taxon>
        <taxon>Ascomycota</taxon>
        <taxon>Saccharomycotina</taxon>
        <taxon>Trigonopsidomycetes</taxon>
        <taxon>Trigonopsidales</taxon>
        <taxon>Trigonopsidaceae</taxon>
        <taxon>Tortispora</taxon>
    </lineage>
</organism>
<feature type="chain" id="PRO_5012723685" description="DnaJ-related protein SCJ1" evidence="7">
    <location>
        <begin position="16"/>
        <end position="344"/>
    </location>
</feature>
<evidence type="ECO:0000256" key="4">
    <source>
        <dbReference type="ARBA" id="ARBA00022833"/>
    </source>
</evidence>
<name>A0A1E4TA74_9ASCO</name>
<dbReference type="FunFam" id="2.10.230.10:FF:000001">
    <property type="entry name" value="DnaJ subfamily A member 2"/>
    <property type="match status" value="1"/>
</dbReference>